<dbReference type="InterPro" id="IPR050443">
    <property type="entry name" value="RbsD/FucU_mutarotase"/>
</dbReference>
<evidence type="ECO:0000313" key="5">
    <source>
        <dbReference type="Proteomes" id="UP000249377"/>
    </source>
</evidence>
<dbReference type="GO" id="GO:0042806">
    <property type="term" value="F:fucose binding"/>
    <property type="evidence" value="ECO:0007669"/>
    <property type="project" value="TreeGrafter"/>
</dbReference>
<proteinExistence type="predicted"/>
<dbReference type="Gene3D" id="3.40.1650.10">
    <property type="entry name" value="RbsD-like domain"/>
    <property type="match status" value="1"/>
</dbReference>
<dbReference type="EMBL" id="QLYR01000003">
    <property type="protein sequence ID" value="RAQ29192.1"/>
    <property type="molecule type" value="Genomic_DNA"/>
</dbReference>
<dbReference type="RefSeq" id="WP_112332423.1">
    <property type="nucleotide sequence ID" value="NZ_QLYR01000003.1"/>
</dbReference>
<dbReference type="GO" id="GO:0062193">
    <property type="term" value="F:D-ribose pyranase activity"/>
    <property type="evidence" value="ECO:0007669"/>
    <property type="project" value="UniProtKB-EC"/>
</dbReference>
<dbReference type="PANTHER" id="PTHR31690:SF4">
    <property type="entry name" value="FUCOSE MUTAROTASE"/>
    <property type="match status" value="1"/>
</dbReference>
<evidence type="ECO:0000313" key="4">
    <source>
        <dbReference type="EMBL" id="RAQ29192.1"/>
    </source>
</evidence>
<evidence type="ECO:0000256" key="3">
    <source>
        <dbReference type="ARBA" id="ARBA00036324"/>
    </source>
</evidence>
<dbReference type="InterPro" id="IPR023750">
    <property type="entry name" value="RbsD-like_sf"/>
</dbReference>
<dbReference type="InterPro" id="IPR007721">
    <property type="entry name" value="RbsD_FucU"/>
</dbReference>
<evidence type="ECO:0000256" key="1">
    <source>
        <dbReference type="ARBA" id="ARBA00000223"/>
    </source>
</evidence>
<protein>
    <submittedName>
        <fullName evidence="4">Fucose isomerase</fullName>
    </submittedName>
</protein>
<organism evidence="4 5">
    <name type="scientific">Hydrogeniiclostridium mannosilyticum</name>
    <dbReference type="NCBI Taxonomy" id="2764322"/>
    <lineage>
        <taxon>Bacteria</taxon>
        <taxon>Bacillati</taxon>
        <taxon>Bacillota</taxon>
        <taxon>Clostridia</taxon>
        <taxon>Eubacteriales</taxon>
        <taxon>Acutalibacteraceae</taxon>
        <taxon>Hydrogeniiclostridium</taxon>
    </lineage>
</organism>
<dbReference type="GO" id="GO:0036373">
    <property type="term" value="F:L-fucose mutarotase activity"/>
    <property type="evidence" value="ECO:0007669"/>
    <property type="project" value="UniProtKB-EC"/>
</dbReference>
<keyword evidence="2 4" id="KW-0413">Isomerase</keyword>
<reference evidence="4 5" key="1">
    <citation type="submission" date="2018-06" db="EMBL/GenBank/DDBJ databases">
        <title>Noncontiguous genome sequence of Ruminococcaceae bacterium ASD2818.</title>
        <authorList>
            <person name="Chaplin A.V."/>
            <person name="Sokolova S.R."/>
            <person name="Kochetkova T.O."/>
            <person name="Goltsov A.Y."/>
            <person name="Trofimov D.Y."/>
            <person name="Efimov B.A."/>
        </authorList>
    </citation>
    <scope>NUCLEOTIDE SEQUENCE [LARGE SCALE GENOMIC DNA]</scope>
    <source>
        <strain evidence="4 5">ASD2818</strain>
    </source>
</reference>
<comment type="caution">
    <text evidence="4">The sequence shown here is derived from an EMBL/GenBank/DDBJ whole genome shotgun (WGS) entry which is preliminary data.</text>
</comment>
<dbReference type="GO" id="GO:0006004">
    <property type="term" value="P:fucose metabolic process"/>
    <property type="evidence" value="ECO:0007669"/>
    <property type="project" value="TreeGrafter"/>
</dbReference>
<comment type="catalytic activity">
    <reaction evidence="1">
        <text>beta-D-ribopyranose = beta-D-ribofuranose</text>
        <dbReference type="Rhea" id="RHEA:25432"/>
        <dbReference type="ChEBI" id="CHEBI:27476"/>
        <dbReference type="ChEBI" id="CHEBI:47002"/>
        <dbReference type="EC" id="5.4.99.62"/>
    </reaction>
</comment>
<comment type="catalytic activity">
    <reaction evidence="3">
        <text>alpha-L-fucose = beta-L-fucose</text>
        <dbReference type="Rhea" id="RHEA:25580"/>
        <dbReference type="ChEBI" id="CHEBI:42548"/>
        <dbReference type="ChEBI" id="CHEBI:42589"/>
        <dbReference type="EC" id="5.1.3.29"/>
    </reaction>
</comment>
<dbReference type="AlphaFoldDB" id="A0A328UEK8"/>
<gene>
    <name evidence="4" type="ORF">DPQ25_06795</name>
</gene>
<dbReference type="Pfam" id="PF05025">
    <property type="entry name" value="RbsD_FucU"/>
    <property type="match status" value="1"/>
</dbReference>
<dbReference type="SUPFAM" id="SSF102546">
    <property type="entry name" value="RbsD-like"/>
    <property type="match status" value="1"/>
</dbReference>
<evidence type="ECO:0000256" key="2">
    <source>
        <dbReference type="ARBA" id="ARBA00023235"/>
    </source>
</evidence>
<dbReference type="Proteomes" id="UP000249377">
    <property type="component" value="Unassembled WGS sequence"/>
</dbReference>
<dbReference type="PANTHER" id="PTHR31690">
    <property type="entry name" value="FUCOSE MUTAROTASE"/>
    <property type="match status" value="1"/>
</dbReference>
<sequence>MLKGIPAVLSPDLLKILMEMGHGDELVLADGNFPKFAHPEHVIRLDGHGIPEILDAILRFMPLDSYVEHPAILMEVLPADPYKPVIWPCYREIGAKYEADGLRELAIDKFKFYERAKKAYAVVATGETALYANIILKKGVV</sequence>
<name>A0A328UEK8_9FIRM</name>
<accession>A0A328UEK8</accession>
<keyword evidence="5" id="KW-1185">Reference proteome</keyword>